<accession>A0A8S5N8E5</accession>
<dbReference type="InterPro" id="IPR013324">
    <property type="entry name" value="RNA_pol_sigma_r3/r4-like"/>
</dbReference>
<dbReference type="SUPFAM" id="SSF88659">
    <property type="entry name" value="Sigma3 and sigma4 domains of RNA polymerase sigma factors"/>
    <property type="match status" value="1"/>
</dbReference>
<protein>
    <submittedName>
        <fullName evidence="1">Uncharacterized protein</fullName>
    </submittedName>
</protein>
<organism evidence="1">
    <name type="scientific">Siphoviridae sp. ctkBO7</name>
    <dbReference type="NCBI Taxonomy" id="2826441"/>
    <lineage>
        <taxon>Viruses</taxon>
        <taxon>Duplodnaviria</taxon>
        <taxon>Heunggongvirae</taxon>
        <taxon>Uroviricota</taxon>
        <taxon>Caudoviricetes</taxon>
    </lineage>
</organism>
<evidence type="ECO:0000313" key="1">
    <source>
        <dbReference type="EMBL" id="DAD90945.1"/>
    </source>
</evidence>
<sequence length="141" mass="16922">MTAKEYLEYVRSLDIRLRTEEDRIAQLRRDICSLQALDYAKDKIMGGSPVDVSDKIARLDELIRRTNAEWDELIDKREEARRLILELPSAKQQELLRRRYLRDEKWEHMAVEMGCTWQNLYALHRRAIRSFEKILKKVAVF</sequence>
<dbReference type="EMBL" id="BK015098">
    <property type="protein sequence ID" value="DAD90945.1"/>
    <property type="molecule type" value="Genomic_DNA"/>
</dbReference>
<dbReference type="InterPro" id="IPR010861">
    <property type="entry name" value="DUF1492"/>
</dbReference>
<dbReference type="Pfam" id="PF07374">
    <property type="entry name" value="DUF1492"/>
    <property type="match status" value="1"/>
</dbReference>
<name>A0A8S5N8E5_9CAUD</name>
<proteinExistence type="predicted"/>
<reference evidence="1" key="1">
    <citation type="journal article" date="2021" name="Proc. Natl. Acad. Sci. U.S.A.">
        <title>A Catalog of Tens of Thousands of Viruses from Human Metagenomes Reveals Hidden Associations with Chronic Diseases.</title>
        <authorList>
            <person name="Tisza M.J."/>
            <person name="Buck C.B."/>
        </authorList>
    </citation>
    <scope>NUCLEOTIDE SEQUENCE</scope>
    <source>
        <strain evidence="1">CtkBO7</strain>
    </source>
</reference>